<protein>
    <submittedName>
        <fullName evidence="2">Uncharacterized protein</fullName>
    </submittedName>
</protein>
<feature type="compositionally biased region" description="Acidic residues" evidence="1">
    <location>
        <begin position="9"/>
        <end position="33"/>
    </location>
</feature>
<dbReference type="HOGENOM" id="CLU_965182_0_0_11"/>
<dbReference type="Proteomes" id="UP000000844">
    <property type="component" value="Chromosome"/>
</dbReference>
<sequence>MAKDKKAPEEDDTSSETETTEADNDTDELDADDTPQRTAKADAFWEKVGVEPVEIALPKGVGLTLRAYRMSDAVEDGEEEPEAEADEDEKPVKADKKDKAKAKDKKKDDEDDEEIDDSEESETDSDDEADEKDSDEEPEAAEPEEIPIFLTLNGKLPLFESAEALVEFVKSGAPTDLEAIDTWDELVKGIKVDYVVPAEDDSYELDLVVKNLRGGHDSWDPELMIGAGELARDLGYALRLPTVMSTLAVGSPLDGLDNHLRSVVDGGLKAMFAKRKIRKIGTQQTALAWRGIVNKINETVDWRN</sequence>
<dbReference type="eggNOG" id="ENOG502ZBFQ">
    <property type="taxonomic scope" value="Bacteria"/>
</dbReference>
<evidence type="ECO:0000256" key="1">
    <source>
        <dbReference type="SAM" id="MobiDB-lite"/>
    </source>
</evidence>
<reference evidence="2 3" key="1">
    <citation type="journal article" date="2009" name="Stand. Genomic Sci.">
        <title>Complete genome sequence of Stackebrandtia nassauensis type strain (LLR-40K-21).</title>
        <authorList>
            <person name="Munk C."/>
            <person name="Lapidus A."/>
            <person name="Copeland A."/>
            <person name="Jando M."/>
            <person name="Mayilraj S."/>
            <person name="Glavina Del Rio T."/>
            <person name="Nolan M."/>
            <person name="Chen F."/>
            <person name="Lucas S."/>
            <person name="Tice H."/>
            <person name="Cheng J.F."/>
            <person name="Han C."/>
            <person name="Detter J.C."/>
            <person name="Bruce D."/>
            <person name="Goodwin L."/>
            <person name="Chain P."/>
            <person name="Pitluck S."/>
            <person name="Goker M."/>
            <person name="Ovchinikova G."/>
            <person name="Pati A."/>
            <person name="Ivanova N."/>
            <person name="Mavromatis K."/>
            <person name="Chen A."/>
            <person name="Palaniappan K."/>
            <person name="Land M."/>
            <person name="Hauser L."/>
            <person name="Chang Y.J."/>
            <person name="Jeffries C.D."/>
            <person name="Bristow J."/>
            <person name="Eisen J.A."/>
            <person name="Markowitz V."/>
            <person name="Hugenholtz P."/>
            <person name="Kyrpides N.C."/>
            <person name="Klenk H.P."/>
        </authorList>
    </citation>
    <scope>NUCLEOTIDE SEQUENCE [LARGE SCALE GENOMIC DNA]</scope>
    <source>
        <strain evidence="3">DSM 44728 / CIP 108903 / NRRL B-16338 / NBRC 102104 / LLR-40K-21</strain>
    </source>
</reference>
<evidence type="ECO:0000313" key="3">
    <source>
        <dbReference type="Proteomes" id="UP000000844"/>
    </source>
</evidence>
<dbReference type="KEGG" id="sna:Snas_0740"/>
<dbReference type="STRING" id="446470.Snas_0740"/>
<proteinExistence type="predicted"/>
<feature type="compositionally biased region" description="Acidic residues" evidence="1">
    <location>
        <begin position="73"/>
        <end position="89"/>
    </location>
</feature>
<gene>
    <name evidence="2" type="ordered locus">Snas_0740</name>
</gene>
<evidence type="ECO:0000313" key="2">
    <source>
        <dbReference type="EMBL" id="ADD40452.1"/>
    </source>
</evidence>
<name>D3Q7U7_STANL</name>
<feature type="compositionally biased region" description="Basic and acidic residues" evidence="1">
    <location>
        <begin position="39"/>
        <end position="49"/>
    </location>
</feature>
<feature type="compositionally biased region" description="Acidic residues" evidence="1">
    <location>
        <begin position="109"/>
        <end position="145"/>
    </location>
</feature>
<dbReference type="EMBL" id="CP001778">
    <property type="protein sequence ID" value="ADD40452.1"/>
    <property type="molecule type" value="Genomic_DNA"/>
</dbReference>
<feature type="region of interest" description="Disordered" evidence="1">
    <location>
        <begin position="1"/>
        <end position="146"/>
    </location>
</feature>
<organism evidence="2 3">
    <name type="scientific">Stackebrandtia nassauensis (strain DSM 44728 / CIP 108903 / NRRL B-16338 / NBRC 102104 / LLR-40K-21)</name>
    <dbReference type="NCBI Taxonomy" id="446470"/>
    <lineage>
        <taxon>Bacteria</taxon>
        <taxon>Bacillati</taxon>
        <taxon>Actinomycetota</taxon>
        <taxon>Actinomycetes</taxon>
        <taxon>Glycomycetales</taxon>
        <taxon>Glycomycetaceae</taxon>
        <taxon>Stackebrandtia</taxon>
    </lineage>
</organism>
<keyword evidence="3" id="KW-1185">Reference proteome</keyword>
<accession>D3Q7U7</accession>
<dbReference type="RefSeq" id="WP_013016023.1">
    <property type="nucleotide sequence ID" value="NC_013947.1"/>
</dbReference>
<dbReference type="AlphaFoldDB" id="D3Q7U7"/>